<dbReference type="Proteomes" id="UP000887579">
    <property type="component" value="Unplaced"/>
</dbReference>
<proteinExistence type="predicted"/>
<evidence type="ECO:0000313" key="2">
    <source>
        <dbReference type="WBParaSite" id="ES5_v2.g24387.t1"/>
    </source>
</evidence>
<evidence type="ECO:0000313" key="1">
    <source>
        <dbReference type="Proteomes" id="UP000887579"/>
    </source>
</evidence>
<organism evidence="1 2">
    <name type="scientific">Panagrolaimus sp. ES5</name>
    <dbReference type="NCBI Taxonomy" id="591445"/>
    <lineage>
        <taxon>Eukaryota</taxon>
        <taxon>Metazoa</taxon>
        <taxon>Ecdysozoa</taxon>
        <taxon>Nematoda</taxon>
        <taxon>Chromadorea</taxon>
        <taxon>Rhabditida</taxon>
        <taxon>Tylenchina</taxon>
        <taxon>Panagrolaimomorpha</taxon>
        <taxon>Panagrolaimoidea</taxon>
        <taxon>Panagrolaimidae</taxon>
        <taxon>Panagrolaimus</taxon>
    </lineage>
</organism>
<dbReference type="WBParaSite" id="ES5_v2.g24387.t1">
    <property type="protein sequence ID" value="ES5_v2.g24387.t1"/>
    <property type="gene ID" value="ES5_v2.g24387"/>
</dbReference>
<protein>
    <submittedName>
        <fullName evidence="2">Uncharacterized protein</fullName>
    </submittedName>
</protein>
<reference evidence="2" key="1">
    <citation type="submission" date="2022-11" db="UniProtKB">
        <authorList>
            <consortium name="WormBaseParasite"/>
        </authorList>
    </citation>
    <scope>IDENTIFICATION</scope>
</reference>
<name>A0AC34G4E3_9BILA</name>
<accession>A0AC34G4E3</accession>
<sequence>MQKQYLITLDSDKTDKNFQTFSNLCLAAIAATLFGNGLFRITPDPFPLEEDEIDGDFVTVAAVTTGAAAIPSDSSLSFDNFGFARISNDSIEDERDCS</sequence>